<accession>A0A3N4JF16</accession>
<evidence type="ECO:0000313" key="3">
    <source>
        <dbReference type="Proteomes" id="UP000276215"/>
    </source>
</evidence>
<dbReference type="Proteomes" id="UP000276215">
    <property type="component" value="Unassembled WGS sequence"/>
</dbReference>
<protein>
    <submittedName>
        <fullName evidence="2">Uncharacterized protein</fullName>
    </submittedName>
</protein>
<keyword evidence="1" id="KW-0472">Membrane</keyword>
<keyword evidence="1" id="KW-0812">Transmembrane</keyword>
<gene>
    <name evidence="2" type="ORF">L873DRAFT_1812670</name>
</gene>
<sequence length="51" mass="5700">MFKQDPESPQCQLSTNASHILLVSLLMRLLAIIQIAFIGKSLLNLRTDTDT</sequence>
<feature type="non-terminal residue" evidence="2">
    <location>
        <position position="51"/>
    </location>
</feature>
<evidence type="ECO:0000313" key="2">
    <source>
        <dbReference type="EMBL" id="RPA95558.1"/>
    </source>
</evidence>
<keyword evidence="1" id="KW-1133">Transmembrane helix</keyword>
<feature type="transmembrane region" description="Helical" evidence="1">
    <location>
        <begin position="20"/>
        <end position="39"/>
    </location>
</feature>
<dbReference type="AlphaFoldDB" id="A0A3N4JF16"/>
<name>A0A3N4JF16_9PEZI</name>
<keyword evidence="3" id="KW-1185">Reference proteome</keyword>
<dbReference type="EMBL" id="ML120424">
    <property type="protein sequence ID" value="RPA95558.1"/>
    <property type="molecule type" value="Genomic_DNA"/>
</dbReference>
<evidence type="ECO:0000256" key="1">
    <source>
        <dbReference type="SAM" id="Phobius"/>
    </source>
</evidence>
<proteinExistence type="predicted"/>
<reference evidence="2 3" key="1">
    <citation type="journal article" date="2018" name="Nat. Ecol. Evol.">
        <title>Pezizomycetes genomes reveal the molecular basis of ectomycorrhizal truffle lifestyle.</title>
        <authorList>
            <person name="Murat C."/>
            <person name="Payen T."/>
            <person name="Noel B."/>
            <person name="Kuo A."/>
            <person name="Morin E."/>
            <person name="Chen J."/>
            <person name="Kohler A."/>
            <person name="Krizsan K."/>
            <person name="Balestrini R."/>
            <person name="Da Silva C."/>
            <person name="Montanini B."/>
            <person name="Hainaut M."/>
            <person name="Levati E."/>
            <person name="Barry K.W."/>
            <person name="Belfiori B."/>
            <person name="Cichocki N."/>
            <person name="Clum A."/>
            <person name="Dockter R.B."/>
            <person name="Fauchery L."/>
            <person name="Guy J."/>
            <person name="Iotti M."/>
            <person name="Le Tacon F."/>
            <person name="Lindquist E.A."/>
            <person name="Lipzen A."/>
            <person name="Malagnac F."/>
            <person name="Mello A."/>
            <person name="Molinier V."/>
            <person name="Miyauchi S."/>
            <person name="Poulain J."/>
            <person name="Riccioni C."/>
            <person name="Rubini A."/>
            <person name="Sitrit Y."/>
            <person name="Splivallo R."/>
            <person name="Traeger S."/>
            <person name="Wang M."/>
            <person name="Zifcakova L."/>
            <person name="Wipf D."/>
            <person name="Zambonelli A."/>
            <person name="Paolocci F."/>
            <person name="Nowrousian M."/>
            <person name="Ottonello S."/>
            <person name="Baldrian P."/>
            <person name="Spatafora J.W."/>
            <person name="Henrissat B."/>
            <person name="Nagy L.G."/>
            <person name="Aury J.M."/>
            <person name="Wincker P."/>
            <person name="Grigoriev I.V."/>
            <person name="Bonfante P."/>
            <person name="Martin F.M."/>
        </authorList>
    </citation>
    <scope>NUCLEOTIDE SEQUENCE [LARGE SCALE GENOMIC DNA]</scope>
    <source>
        <strain evidence="2 3">120613-1</strain>
    </source>
</reference>
<organism evidence="2 3">
    <name type="scientific">Choiromyces venosus 120613-1</name>
    <dbReference type="NCBI Taxonomy" id="1336337"/>
    <lineage>
        <taxon>Eukaryota</taxon>
        <taxon>Fungi</taxon>
        <taxon>Dikarya</taxon>
        <taxon>Ascomycota</taxon>
        <taxon>Pezizomycotina</taxon>
        <taxon>Pezizomycetes</taxon>
        <taxon>Pezizales</taxon>
        <taxon>Tuberaceae</taxon>
        <taxon>Choiromyces</taxon>
    </lineage>
</organism>